<dbReference type="OrthoDB" id="6240846at2"/>
<dbReference type="PROSITE" id="PS50943">
    <property type="entry name" value="HTH_CROC1"/>
    <property type="match status" value="1"/>
</dbReference>
<evidence type="ECO:0000313" key="2">
    <source>
        <dbReference type="EMBL" id="PCF96358.1"/>
    </source>
</evidence>
<protein>
    <submittedName>
        <fullName evidence="2">Transcriptional regulator</fullName>
    </submittedName>
</protein>
<keyword evidence="3" id="KW-1185">Reference proteome</keyword>
<feature type="domain" description="HTH cro/C1-type" evidence="1">
    <location>
        <begin position="33"/>
        <end position="88"/>
    </location>
</feature>
<dbReference type="RefSeq" id="WP_096650933.1">
    <property type="nucleotide sequence ID" value="NZ_NWUX01000004.1"/>
</dbReference>
<organism evidence="2 3">
    <name type="scientific">Vreelandella nigrificans</name>
    <dbReference type="NCBI Taxonomy" id="2042704"/>
    <lineage>
        <taxon>Bacteria</taxon>
        <taxon>Pseudomonadati</taxon>
        <taxon>Pseudomonadota</taxon>
        <taxon>Gammaproteobacteria</taxon>
        <taxon>Oceanospirillales</taxon>
        <taxon>Halomonadaceae</taxon>
        <taxon>Vreelandella</taxon>
    </lineage>
</organism>
<dbReference type="SUPFAM" id="SSF47413">
    <property type="entry name" value="lambda repressor-like DNA-binding domains"/>
    <property type="match status" value="1"/>
</dbReference>
<dbReference type="Gene3D" id="1.10.260.40">
    <property type="entry name" value="lambda repressor-like DNA-binding domains"/>
    <property type="match status" value="1"/>
</dbReference>
<accession>A0A2A4HLY2</accession>
<evidence type="ECO:0000259" key="1">
    <source>
        <dbReference type="PROSITE" id="PS50943"/>
    </source>
</evidence>
<dbReference type="CDD" id="cd00093">
    <property type="entry name" value="HTH_XRE"/>
    <property type="match status" value="1"/>
</dbReference>
<gene>
    <name evidence="2" type="ORF">CPA45_07440</name>
</gene>
<proteinExistence type="predicted"/>
<dbReference type="InterPro" id="IPR010982">
    <property type="entry name" value="Lambda_DNA-bd_dom_sf"/>
</dbReference>
<dbReference type="EMBL" id="NWUX01000004">
    <property type="protein sequence ID" value="PCF96358.1"/>
    <property type="molecule type" value="Genomic_DNA"/>
</dbReference>
<comment type="caution">
    <text evidence="2">The sequence shown here is derived from an EMBL/GenBank/DDBJ whole genome shotgun (WGS) entry which is preliminary data.</text>
</comment>
<dbReference type="InterPro" id="IPR001387">
    <property type="entry name" value="Cro/C1-type_HTH"/>
</dbReference>
<name>A0A2A4HLY2_9GAMM</name>
<sequence>MKRKELSSIEREALLMALLSQLLREEISSGQVLRKLRREVLGMSQTQYAELVGISRRSLSDLEADKASPTLALLNQVFRPLGLQTGLVPRNRELRKRLLSIEQCPSESF</sequence>
<reference evidence="3" key="1">
    <citation type="submission" date="2017-09" db="EMBL/GenBank/DDBJ databases">
        <authorList>
            <person name="Cho G.-S."/>
            <person name="Oguntoyinbo F.A."/>
            <person name="Cnockaert M."/>
            <person name="Kabisch J."/>
            <person name="Neve H."/>
            <person name="Bockelmann W."/>
            <person name="Wenning M."/>
            <person name="Franz C.M."/>
            <person name="Vandamme P."/>
        </authorList>
    </citation>
    <scope>NUCLEOTIDE SEQUENCE [LARGE SCALE GENOMIC DNA]</scope>
    <source>
        <strain evidence="3">MBT G8648</strain>
    </source>
</reference>
<dbReference type="AlphaFoldDB" id="A0A2A4HLY2"/>
<evidence type="ECO:0000313" key="3">
    <source>
        <dbReference type="Proteomes" id="UP000218677"/>
    </source>
</evidence>
<dbReference type="Proteomes" id="UP000218677">
    <property type="component" value="Unassembled WGS sequence"/>
</dbReference>
<dbReference type="Pfam" id="PF01381">
    <property type="entry name" value="HTH_3"/>
    <property type="match status" value="1"/>
</dbReference>
<dbReference type="SMART" id="SM00530">
    <property type="entry name" value="HTH_XRE"/>
    <property type="match status" value="1"/>
</dbReference>
<dbReference type="GO" id="GO:0003677">
    <property type="term" value="F:DNA binding"/>
    <property type="evidence" value="ECO:0007669"/>
    <property type="project" value="InterPro"/>
</dbReference>